<protein>
    <submittedName>
        <fullName evidence="3">AGAP001174-PA-like protein</fullName>
    </submittedName>
</protein>
<reference evidence="3 5" key="1">
    <citation type="journal article" date="2014" name="BMC Genomics">
        <title>Genome sequence of Anopheles sinensis provides insight into genetics basis of mosquito competence for malaria parasites.</title>
        <authorList>
            <person name="Zhou D."/>
            <person name="Zhang D."/>
            <person name="Ding G."/>
            <person name="Shi L."/>
            <person name="Hou Q."/>
            <person name="Ye Y."/>
            <person name="Xu Y."/>
            <person name="Zhou H."/>
            <person name="Xiong C."/>
            <person name="Li S."/>
            <person name="Yu J."/>
            <person name="Hong S."/>
            <person name="Yu X."/>
            <person name="Zou P."/>
            <person name="Chen C."/>
            <person name="Chang X."/>
            <person name="Wang W."/>
            <person name="Lv Y."/>
            <person name="Sun Y."/>
            <person name="Ma L."/>
            <person name="Shen B."/>
            <person name="Zhu C."/>
        </authorList>
    </citation>
    <scope>NUCLEOTIDE SEQUENCE [LARGE SCALE GENOMIC DNA]</scope>
</reference>
<evidence type="ECO:0000313" key="5">
    <source>
        <dbReference type="Proteomes" id="UP000030765"/>
    </source>
</evidence>
<dbReference type="EnsemblMetazoa" id="ASIC017326-RA">
    <property type="protein sequence ID" value="ASIC017326-PA"/>
    <property type="gene ID" value="ASIC017326"/>
</dbReference>
<dbReference type="Proteomes" id="UP000030765">
    <property type="component" value="Unassembled WGS sequence"/>
</dbReference>
<dbReference type="EMBL" id="ATLV01023434">
    <property type="status" value="NOT_ANNOTATED_CDS"/>
    <property type="molecule type" value="Genomic_DNA"/>
</dbReference>
<keyword evidence="5" id="KW-1185">Reference proteome</keyword>
<accession>A0A084WG24</accession>
<evidence type="ECO:0000313" key="3">
    <source>
        <dbReference type="EMBL" id="KFB49168.1"/>
    </source>
</evidence>
<reference evidence="4" key="2">
    <citation type="submission" date="2020-05" db="UniProtKB">
        <authorList>
            <consortium name="EnsemblMetazoa"/>
        </authorList>
    </citation>
    <scope>IDENTIFICATION</scope>
</reference>
<dbReference type="VEuPathDB" id="VectorBase:ASIS011331"/>
<dbReference type="AlphaFoldDB" id="A0A084WG24"/>
<name>A0A084WG24_ANOSI</name>
<organism evidence="3">
    <name type="scientific">Anopheles sinensis</name>
    <name type="common">Mosquito</name>
    <dbReference type="NCBI Taxonomy" id="74873"/>
    <lineage>
        <taxon>Eukaryota</taxon>
        <taxon>Metazoa</taxon>
        <taxon>Ecdysozoa</taxon>
        <taxon>Arthropoda</taxon>
        <taxon>Hexapoda</taxon>
        <taxon>Insecta</taxon>
        <taxon>Pterygota</taxon>
        <taxon>Neoptera</taxon>
        <taxon>Endopterygota</taxon>
        <taxon>Diptera</taxon>
        <taxon>Nematocera</taxon>
        <taxon>Culicoidea</taxon>
        <taxon>Culicidae</taxon>
        <taxon>Anophelinae</taxon>
        <taxon>Anopheles</taxon>
    </lineage>
</organism>
<proteinExistence type="predicted"/>
<feature type="chain" id="PRO_5001784710" evidence="2">
    <location>
        <begin position="21"/>
        <end position="129"/>
    </location>
</feature>
<evidence type="ECO:0000313" key="4">
    <source>
        <dbReference type="EnsemblMetazoa" id="ASIC017326-PA"/>
    </source>
</evidence>
<keyword evidence="1" id="KW-0812">Transmembrane</keyword>
<dbReference type="EMBL" id="KE525343">
    <property type="protein sequence ID" value="KFB49168.1"/>
    <property type="molecule type" value="Genomic_DNA"/>
</dbReference>
<keyword evidence="2" id="KW-0732">Signal</keyword>
<keyword evidence="1" id="KW-1133">Transmembrane helix</keyword>
<feature type="transmembrane region" description="Helical" evidence="1">
    <location>
        <begin position="104"/>
        <end position="126"/>
    </location>
</feature>
<dbReference type="VEuPathDB" id="VectorBase:ASIC017326"/>
<sequence>MRLIILCLCILLSSLHAAQALRCMHSKLEIVNGYENKKTEIKQQLRDCSYLLLPSKCYHMRKTEIKNDLIVTTTVKGCFLKSLALCDGSDGFCSECYEDECNSAIRFVAGWKILYLTILALVYLFMNYN</sequence>
<evidence type="ECO:0000256" key="2">
    <source>
        <dbReference type="SAM" id="SignalP"/>
    </source>
</evidence>
<evidence type="ECO:0000256" key="1">
    <source>
        <dbReference type="SAM" id="Phobius"/>
    </source>
</evidence>
<feature type="signal peptide" evidence="2">
    <location>
        <begin position="1"/>
        <end position="20"/>
    </location>
</feature>
<keyword evidence="1" id="KW-0472">Membrane</keyword>
<gene>
    <name evidence="3" type="ORF">ZHAS_00017326</name>
</gene>